<dbReference type="Pfam" id="PF04039">
    <property type="entry name" value="MnhB"/>
    <property type="match status" value="1"/>
</dbReference>
<name>A0A6L9SA77_9ACTN</name>
<feature type="transmembrane region" description="Helical" evidence="8">
    <location>
        <begin position="138"/>
        <end position="163"/>
    </location>
</feature>
<dbReference type="InterPro" id="IPR050622">
    <property type="entry name" value="CPA3_antiporter_subunitB"/>
</dbReference>
<keyword evidence="6 8" id="KW-0472">Membrane</keyword>
<protein>
    <submittedName>
        <fullName evidence="10">Cation transporter</fullName>
    </submittedName>
</protein>
<evidence type="ECO:0000256" key="2">
    <source>
        <dbReference type="ARBA" id="ARBA00009425"/>
    </source>
</evidence>
<dbReference type="Proteomes" id="UP000475214">
    <property type="component" value="Unassembled WGS sequence"/>
</dbReference>
<dbReference type="PANTHER" id="PTHR33932">
    <property type="entry name" value="NA(+)/H(+) ANTIPORTER SUBUNIT B"/>
    <property type="match status" value="1"/>
</dbReference>
<evidence type="ECO:0000256" key="4">
    <source>
        <dbReference type="ARBA" id="ARBA00022692"/>
    </source>
</evidence>
<evidence type="ECO:0000313" key="11">
    <source>
        <dbReference type="Proteomes" id="UP000475214"/>
    </source>
</evidence>
<keyword evidence="11" id="KW-1185">Reference proteome</keyword>
<keyword evidence="4 8" id="KW-0812">Transmembrane</keyword>
<gene>
    <name evidence="10" type="ORF">G1H10_17685</name>
</gene>
<evidence type="ECO:0000313" key="10">
    <source>
        <dbReference type="EMBL" id="NEE02009.1"/>
    </source>
</evidence>
<feature type="domain" description="Na+/H+ antiporter MnhB subunit-related protein" evidence="9">
    <location>
        <begin position="41"/>
        <end position="163"/>
    </location>
</feature>
<feature type="compositionally biased region" description="Basic and acidic residues" evidence="7">
    <location>
        <begin position="19"/>
        <end position="33"/>
    </location>
</feature>
<keyword evidence="3" id="KW-1003">Cell membrane</keyword>
<evidence type="ECO:0000256" key="8">
    <source>
        <dbReference type="SAM" id="Phobius"/>
    </source>
</evidence>
<feature type="transmembrane region" description="Helical" evidence="8">
    <location>
        <begin position="69"/>
        <end position="87"/>
    </location>
</feature>
<dbReference type="GO" id="GO:0005886">
    <property type="term" value="C:plasma membrane"/>
    <property type="evidence" value="ECO:0007669"/>
    <property type="project" value="UniProtKB-SubCell"/>
</dbReference>
<evidence type="ECO:0000256" key="5">
    <source>
        <dbReference type="ARBA" id="ARBA00022989"/>
    </source>
</evidence>
<feature type="compositionally biased region" description="Basic and acidic residues" evidence="7">
    <location>
        <begin position="1"/>
        <end position="11"/>
    </location>
</feature>
<comment type="similarity">
    <text evidence="2">Belongs to the CPA3 antiporters (TC 2.A.63) subunit B family.</text>
</comment>
<comment type="caution">
    <text evidence="10">The sequence shown here is derived from an EMBL/GenBank/DDBJ whole genome shotgun (WGS) entry which is preliminary data.</text>
</comment>
<dbReference type="PANTHER" id="PTHR33932:SF4">
    <property type="entry name" value="NA(+)_H(+) ANTIPORTER SUBUNIT B"/>
    <property type="match status" value="1"/>
</dbReference>
<dbReference type="AlphaFoldDB" id="A0A6L9SA77"/>
<dbReference type="RefSeq" id="WP_163740178.1">
    <property type="nucleotide sequence ID" value="NZ_JAAGOA010000012.1"/>
</dbReference>
<feature type="transmembrane region" description="Helical" evidence="8">
    <location>
        <begin position="99"/>
        <end position="118"/>
    </location>
</feature>
<evidence type="ECO:0000256" key="1">
    <source>
        <dbReference type="ARBA" id="ARBA00004651"/>
    </source>
</evidence>
<feature type="region of interest" description="Disordered" evidence="7">
    <location>
        <begin position="1"/>
        <end position="33"/>
    </location>
</feature>
<evidence type="ECO:0000256" key="3">
    <source>
        <dbReference type="ARBA" id="ARBA00022475"/>
    </source>
</evidence>
<evidence type="ECO:0000256" key="7">
    <source>
        <dbReference type="SAM" id="MobiDB-lite"/>
    </source>
</evidence>
<evidence type="ECO:0000256" key="6">
    <source>
        <dbReference type="ARBA" id="ARBA00023136"/>
    </source>
</evidence>
<organism evidence="10 11">
    <name type="scientific">Phytoactinopolyspora halotolerans</name>
    <dbReference type="NCBI Taxonomy" id="1981512"/>
    <lineage>
        <taxon>Bacteria</taxon>
        <taxon>Bacillati</taxon>
        <taxon>Actinomycetota</taxon>
        <taxon>Actinomycetes</taxon>
        <taxon>Jiangellales</taxon>
        <taxon>Jiangellaceae</taxon>
        <taxon>Phytoactinopolyspora</taxon>
    </lineage>
</organism>
<comment type="subcellular location">
    <subcellularLocation>
        <location evidence="1">Cell membrane</location>
        <topology evidence="1">Multi-pass membrane protein</topology>
    </subcellularLocation>
</comment>
<keyword evidence="5 8" id="KW-1133">Transmembrane helix</keyword>
<evidence type="ECO:0000259" key="9">
    <source>
        <dbReference type="Pfam" id="PF04039"/>
    </source>
</evidence>
<dbReference type="EMBL" id="JAAGOA010000012">
    <property type="protein sequence ID" value="NEE02009.1"/>
    <property type="molecule type" value="Genomic_DNA"/>
</dbReference>
<sequence length="186" mass="19303">MTTDRTPHGQSDKPQPGRQEPRQRLLPAAHHEPPTRRSVLLEVVTRVLYPSVLVVAAYMVVAGEHRTGGGFPAGLVVGAGLSLRFLAGGPHEFGSAMPINPASLLGTGLAVMAGYGLVGELAGDGALSSTTWSVDLPVFGHLEGSTAMIFDAGVAILVVGLVVDVLRVMGPGVAPDDQEPEEEDQP</sequence>
<accession>A0A6L9SA77</accession>
<dbReference type="InterPro" id="IPR007182">
    <property type="entry name" value="MnhB"/>
</dbReference>
<proteinExistence type="inferred from homology"/>
<reference evidence="10 11" key="1">
    <citation type="submission" date="2020-02" db="EMBL/GenBank/DDBJ databases">
        <authorList>
            <person name="Li X.-J."/>
            <person name="Han X.-M."/>
        </authorList>
    </citation>
    <scope>NUCLEOTIDE SEQUENCE [LARGE SCALE GENOMIC DNA]</scope>
    <source>
        <strain evidence="10 11">CCTCC AB 2017055</strain>
    </source>
</reference>
<feature type="transmembrane region" description="Helical" evidence="8">
    <location>
        <begin position="43"/>
        <end position="63"/>
    </location>
</feature>